<feature type="domain" description="Ionotropic glutamate receptor C-terminal" evidence="7">
    <location>
        <begin position="37"/>
        <end position="251"/>
    </location>
</feature>
<accession>A0A087VU19</accession>
<dbReference type="InterPro" id="IPR051455">
    <property type="entry name" value="Bact_solute-bind_prot3"/>
</dbReference>
<reference evidence="8 9" key="1">
    <citation type="journal article" date="2014" name="Appl. Environ. Microbiol.">
        <title>Genomic encyclopedia of type strains of the genus Bifidobacterium.</title>
        <authorList>
            <person name="Milani C."/>
            <person name="Lugli G.A."/>
            <person name="Duranti S."/>
            <person name="Turroni F."/>
            <person name="Bottacini F."/>
            <person name="Mangifesta M."/>
            <person name="Sanchez B."/>
            <person name="Viappiani A."/>
            <person name="Mancabelli L."/>
            <person name="Taminiau B."/>
            <person name="Delcenserie V."/>
            <person name="Barrangou R."/>
            <person name="Margolles A."/>
            <person name="van Sinderen D."/>
            <person name="Ventura M."/>
        </authorList>
    </citation>
    <scope>NUCLEOTIDE SEQUENCE [LARGE SCALE GENOMIC DNA]</scope>
    <source>
        <strain evidence="8 9">LMG 11587</strain>
    </source>
</reference>
<dbReference type="HOGENOM" id="CLU_019602_18_4_11"/>
<dbReference type="InterPro" id="IPR001320">
    <property type="entry name" value="Iontro_rcpt_C"/>
</dbReference>
<gene>
    <name evidence="8" type="ORF">BINDI_0541</name>
</gene>
<dbReference type="InterPro" id="IPR018313">
    <property type="entry name" value="SBP_3_CS"/>
</dbReference>
<keyword evidence="3 5" id="KW-0732">Signal</keyword>
<dbReference type="OrthoDB" id="8454826at2"/>
<dbReference type="GO" id="GO:0006865">
    <property type="term" value="P:amino acid transport"/>
    <property type="evidence" value="ECO:0007669"/>
    <property type="project" value="TreeGrafter"/>
</dbReference>
<keyword evidence="2" id="KW-0813">Transport</keyword>
<proteinExistence type="inferred from homology"/>
<dbReference type="RefSeq" id="WP_052108704.1">
    <property type="nucleotide sequence ID" value="NZ_CP006018.1"/>
</dbReference>
<sequence>MKAHKLLASLVALVMVLPLAGCGQSAAQYDVSSIGPKIHVGVSFDQPGLGFVQSGDHQGFDVDVAKYVVHELGYSHTQIVWQEVRPVDRERMLVEGKVDLVVAGYSITRARQELVDFAGPYLLAGQDLLVRREQNEITGVDSLDSKRVCVARGSSTAEVVSRHAPNAQVEERDQFTECITALLSGDADAVGGDDFALAGLAKVRGGNQLRLVGAPFTQEHYGIAVRKDDPELVATINAALEKMMSEGVWKQALMRAARSIGLKTDPAARRPDRLDGAPSQE</sequence>
<feature type="signal peptide" evidence="5">
    <location>
        <begin position="1"/>
        <end position="20"/>
    </location>
</feature>
<comment type="similarity">
    <text evidence="1 4">Belongs to the bacterial solute-binding protein 3 family.</text>
</comment>
<evidence type="ECO:0000256" key="3">
    <source>
        <dbReference type="ARBA" id="ARBA00022729"/>
    </source>
</evidence>
<evidence type="ECO:0000256" key="2">
    <source>
        <dbReference type="ARBA" id="ARBA00022448"/>
    </source>
</evidence>
<evidence type="ECO:0000313" key="9">
    <source>
        <dbReference type="Proteomes" id="UP000028569"/>
    </source>
</evidence>
<evidence type="ECO:0000256" key="5">
    <source>
        <dbReference type="SAM" id="SignalP"/>
    </source>
</evidence>
<dbReference type="AlphaFoldDB" id="A0A087VU19"/>
<evidence type="ECO:0000256" key="1">
    <source>
        <dbReference type="ARBA" id="ARBA00010333"/>
    </source>
</evidence>
<dbReference type="Gene3D" id="3.40.190.10">
    <property type="entry name" value="Periplasmic binding protein-like II"/>
    <property type="match status" value="2"/>
</dbReference>
<dbReference type="Proteomes" id="UP000028569">
    <property type="component" value="Chromosome"/>
</dbReference>
<dbReference type="EMBL" id="CP006018">
    <property type="protein sequence ID" value="AIC91821.1"/>
    <property type="molecule type" value="Genomic_DNA"/>
</dbReference>
<keyword evidence="9" id="KW-1185">Reference proteome</keyword>
<dbReference type="GO" id="GO:0005576">
    <property type="term" value="C:extracellular region"/>
    <property type="evidence" value="ECO:0007669"/>
    <property type="project" value="TreeGrafter"/>
</dbReference>
<dbReference type="PANTHER" id="PTHR30085:SF6">
    <property type="entry name" value="ABC TRANSPORTER GLUTAMINE-BINDING PROTEIN GLNH"/>
    <property type="match status" value="1"/>
</dbReference>
<protein>
    <submittedName>
        <fullName evidence="8">Family 3 extracellular solute-binding protein</fullName>
    </submittedName>
</protein>
<dbReference type="PANTHER" id="PTHR30085">
    <property type="entry name" value="AMINO ACID ABC TRANSPORTER PERMEASE"/>
    <property type="match status" value="1"/>
</dbReference>
<evidence type="ECO:0000259" key="6">
    <source>
        <dbReference type="SMART" id="SM00062"/>
    </source>
</evidence>
<feature type="domain" description="Solute-binding protein family 3/N-terminal" evidence="6">
    <location>
        <begin position="37"/>
        <end position="261"/>
    </location>
</feature>
<dbReference type="GO" id="GO:0030288">
    <property type="term" value="C:outer membrane-bounded periplasmic space"/>
    <property type="evidence" value="ECO:0007669"/>
    <property type="project" value="TreeGrafter"/>
</dbReference>
<dbReference type="SMART" id="SM00079">
    <property type="entry name" value="PBPe"/>
    <property type="match status" value="1"/>
</dbReference>
<dbReference type="KEGG" id="bii:BINDI_0541"/>
<dbReference type="GO" id="GO:0015276">
    <property type="term" value="F:ligand-gated monoatomic ion channel activity"/>
    <property type="evidence" value="ECO:0007669"/>
    <property type="project" value="InterPro"/>
</dbReference>
<evidence type="ECO:0000256" key="4">
    <source>
        <dbReference type="RuleBase" id="RU003744"/>
    </source>
</evidence>
<organism evidence="8 9">
    <name type="scientific">Bifidobacterium [indicum] DSM 20214 = LMG 11587</name>
    <dbReference type="NCBI Taxonomy" id="1341694"/>
    <lineage>
        <taxon>Bacteria</taxon>
        <taxon>Bacillati</taxon>
        <taxon>Actinomycetota</taxon>
        <taxon>Actinomycetes</taxon>
        <taxon>Bifidobacteriales</taxon>
        <taxon>Bifidobacteriaceae</taxon>
        <taxon>Bifidobacterium</taxon>
    </lineage>
</organism>
<dbReference type="PROSITE" id="PS01039">
    <property type="entry name" value="SBP_BACTERIAL_3"/>
    <property type="match status" value="1"/>
</dbReference>
<dbReference type="SUPFAM" id="SSF53850">
    <property type="entry name" value="Periplasmic binding protein-like II"/>
    <property type="match status" value="1"/>
</dbReference>
<name>A0A087VU19_9BIFI</name>
<dbReference type="SMART" id="SM00062">
    <property type="entry name" value="PBPb"/>
    <property type="match status" value="1"/>
</dbReference>
<dbReference type="GO" id="GO:0016020">
    <property type="term" value="C:membrane"/>
    <property type="evidence" value="ECO:0007669"/>
    <property type="project" value="InterPro"/>
</dbReference>
<dbReference type="Pfam" id="PF00497">
    <property type="entry name" value="SBP_bac_3"/>
    <property type="match status" value="1"/>
</dbReference>
<evidence type="ECO:0000313" key="8">
    <source>
        <dbReference type="EMBL" id="AIC91821.1"/>
    </source>
</evidence>
<feature type="chain" id="PRO_5039059343" evidence="5">
    <location>
        <begin position="21"/>
        <end position="281"/>
    </location>
</feature>
<dbReference type="InterPro" id="IPR001638">
    <property type="entry name" value="Solute-binding_3/MltF_N"/>
</dbReference>
<evidence type="ECO:0000259" key="7">
    <source>
        <dbReference type="SMART" id="SM00079"/>
    </source>
</evidence>
<dbReference type="CDD" id="cd13690">
    <property type="entry name" value="PBP2_GluB"/>
    <property type="match status" value="1"/>
</dbReference>